<dbReference type="PROSITE" id="PS50879">
    <property type="entry name" value="RNASE_H_1"/>
    <property type="match status" value="1"/>
</dbReference>
<evidence type="ECO:0000259" key="14">
    <source>
        <dbReference type="PROSITE" id="PS50879"/>
    </source>
</evidence>
<sequence>MKPSFYAVALGRQRGIYSTWDQCSEQVSGYSGATYKSFRTLAEARAFLDEHPVRHTPQNCDVGDAPVAGTALSLPRVKPVRCRDDGVEAAEAPAAASLSPAKRARAGAEEVFGAREGQRPLSSSHPQAVYVDGACSRNGTPNARAGYGGYFGSSDDARNFALPVPITEAQTNNRGELRAVIHGIVQGFVDAGIPKEALATSHCVTPDWRASELARPLQRLVIHTDSRYVIDGLTRYSSKWVENGFKLTSKEPVLNQDLWKQLIRLRDAYNTCYAQQQHEMRSRHPYESMAKSSVSPPKRFHTHNTHNDETEGIELRYVKGHSNNHGNEMADMLAVRGSRMHGETCMK</sequence>
<evidence type="ECO:0000256" key="13">
    <source>
        <dbReference type="SAM" id="MobiDB-lite"/>
    </source>
</evidence>
<keyword evidence="9 12" id="KW-0255">Endonuclease</keyword>
<dbReference type="PIRSF" id="PIRSF036852">
    <property type="entry name" value="Ribonuclease_H1_euk"/>
    <property type="match status" value="1"/>
</dbReference>
<dbReference type="Pfam" id="PF00075">
    <property type="entry name" value="RNase_H"/>
    <property type="match status" value="2"/>
</dbReference>
<keyword evidence="11 12" id="KW-0460">Magnesium</keyword>
<comment type="cofactor">
    <cofactor evidence="2 12">
        <name>Mg(2+)</name>
        <dbReference type="ChEBI" id="CHEBI:18420"/>
    </cofactor>
</comment>
<keyword evidence="10 12" id="KW-0378">Hydrolase</keyword>
<evidence type="ECO:0000256" key="12">
    <source>
        <dbReference type="PIRNR" id="PIRNR036852"/>
    </source>
</evidence>
<accession>A0A0N1PC83</accession>
<dbReference type="InterPro" id="IPR017067">
    <property type="entry name" value="RNase_H1_euk"/>
</dbReference>
<keyword evidence="16" id="KW-1185">Reference proteome</keyword>
<dbReference type="InterPro" id="IPR036397">
    <property type="entry name" value="RNaseH_sf"/>
</dbReference>
<dbReference type="AlphaFoldDB" id="A0A0N1PC83"/>
<evidence type="ECO:0000313" key="16">
    <source>
        <dbReference type="Proteomes" id="UP000038009"/>
    </source>
</evidence>
<dbReference type="Pfam" id="PF01693">
    <property type="entry name" value="Cauli_VI"/>
    <property type="match status" value="1"/>
</dbReference>
<dbReference type="Gene3D" id="3.40.970.10">
    <property type="entry name" value="Ribonuclease H1, N-terminal domain"/>
    <property type="match status" value="1"/>
</dbReference>
<dbReference type="InterPro" id="IPR009027">
    <property type="entry name" value="Ribosomal_bL9/RNase_H1_N"/>
</dbReference>
<evidence type="ECO:0000256" key="4">
    <source>
        <dbReference type="ARBA" id="ARBA00005300"/>
    </source>
</evidence>
<proteinExistence type="inferred from homology"/>
<dbReference type="VEuPathDB" id="TriTrypDB:Lsey_0079_0110"/>
<dbReference type="GO" id="GO:0003676">
    <property type="term" value="F:nucleic acid binding"/>
    <property type="evidence" value="ECO:0007669"/>
    <property type="project" value="UniProtKB-UniRule"/>
</dbReference>
<name>A0A0N1PC83_LEPSE</name>
<evidence type="ECO:0000256" key="2">
    <source>
        <dbReference type="ARBA" id="ARBA00001946"/>
    </source>
</evidence>
<evidence type="ECO:0000256" key="7">
    <source>
        <dbReference type="ARBA" id="ARBA00022722"/>
    </source>
</evidence>
<reference evidence="15 16" key="1">
    <citation type="journal article" date="2015" name="PLoS Pathog.">
        <title>Leptomonas seymouri: Adaptations to the Dixenous Life Cycle Analyzed by Genome Sequencing, Transcriptome Profiling and Co-infection with Leishmania donovani.</title>
        <authorList>
            <person name="Kraeva N."/>
            <person name="Butenko A."/>
            <person name="Hlavacova J."/>
            <person name="Kostygov A."/>
            <person name="Myskova J."/>
            <person name="Grybchuk D."/>
            <person name="Lestinova T."/>
            <person name="Votypka J."/>
            <person name="Volf P."/>
            <person name="Opperdoes F."/>
            <person name="Flegontov P."/>
            <person name="Lukes J."/>
            <person name="Yurchenko V."/>
        </authorList>
    </citation>
    <scope>NUCLEOTIDE SEQUENCE [LARGE SCALE GENOMIC DNA]</scope>
    <source>
        <strain evidence="15 16">ATCC 30220</strain>
    </source>
</reference>
<evidence type="ECO:0000256" key="11">
    <source>
        <dbReference type="ARBA" id="ARBA00022842"/>
    </source>
</evidence>
<dbReference type="Gene3D" id="3.30.420.10">
    <property type="entry name" value="Ribonuclease H-like superfamily/Ribonuclease H"/>
    <property type="match status" value="1"/>
</dbReference>
<dbReference type="InterPro" id="IPR011320">
    <property type="entry name" value="RNase_H1_N"/>
</dbReference>
<dbReference type="OrthoDB" id="407198at2759"/>
<keyword evidence="8 12" id="KW-0479">Metal-binding</keyword>
<organism evidence="15 16">
    <name type="scientific">Leptomonas seymouri</name>
    <dbReference type="NCBI Taxonomy" id="5684"/>
    <lineage>
        <taxon>Eukaryota</taxon>
        <taxon>Discoba</taxon>
        <taxon>Euglenozoa</taxon>
        <taxon>Kinetoplastea</taxon>
        <taxon>Metakinetoplastina</taxon>
        <taxon>Trypanosomatida</taxon>
        <taxon>Trypanosomatidae</taxon>
        <taxon>Leishmaniinae</taxon>
        <taxon>Leptomonas</taxon>
    </lineage>
</organism>
<comment type="function">
    <text evidence="3 12">Endonuclease that specifically degrades the RNA of RNA-DNA hybrids.</text>
</comment>
<evidence type="ECO:0000256" key="10">
    <source>
        <dbReference type="ARBA" id="ARBA00022801"/>
    </source>
</evidence>
<feature type="region of interest" description="Disordered" evidence="13">
    <location>
        <begin position="280"/>
        <end position="305"/>
    </location>
</feature>
<evidence type="ECO:0000256" key="8">
    <source>
        <dbReference type="ARBA" id="ARBA00022723"/>
    </source>
</evidence>
<dbReference type="EMBL" id="LJSK01000079">
    <property type="protein sequence ID" value="KPI87625.1"/>
    <property type="molecule type" value="Genomic_DNA"/>
</dbReference>
<evidence type="ECO:0000313" key="15">
    <source>
        <dbReference type="EMBL" id="KPI87625.1"/>
    </source>
</evidence>
<comment type="similarity">
    <text evidence="4 12">Belongs to the RNase H family.</text>
</comment>
<feature type="domain" description="RNase H type-1" evidence="14">
    <location>
        <begin position="123"/>
        <end position="339"/>
    </location>
</feature>
<comment type="caution">
    <text evidence="15">The sequence shown here is derived from an EMBL/GenBank/DDBJ whole genome shotgun (WGS) entry which is preliminary data.</text>
</comment>
<comment type="catalytic activity">
    <reaction evidence="1 12">
        <text>Endonucleolytic cleavage to 5'-phosphomonoester.</text>
        <dbReference type="EC" id="3.1.26.4"/>
    </reaction>
</comment>
<dbReference type="GO" id="GO:0000287">
    <property type="term" value="F:magnesium ion binding"/>
    <property type="evidence" value="ECO:0007669"/>
    <property type="project" value="UniProtKB-UniRule"/>
</dbReference>
<dbReference type="PANTHER" id="PTHR10642:SF26">
    <property type="entry name" value="RIBONUCLEASE H1"/>
    <property type="match status" value="1"/>
</dbReference>
<dbReference type="InterPro" id="IPR037056">
    <property type="entry name" value="RNase_H1_N_sf"/>
</dbReference>
<gene>
    <name evidence="15" type="ORF">ABL78_3282</name>
</gene>
<evidence type="ECO:0000256" key="1">
    <source>
        <dbReference type="ARBA" id="ARBA00000077"/>
    </source>
</evidence>
<dbReference type="EC" id="3.1.26.4" evidence="5 12"/>
<evidence type="ECO:0000256" key="5">
    <source>
        <dbReference type="ARBA" id="ARBA00012180"/>
    </source>
</evidence>
<dbReference type="FunFam" id="3.40.970.10:FF:000002">
    <property type="entry name" value="Ribonuclease H"/>
    <property type="match status" value="1"/>
</dbReference>
<dbReference type="InterPro" id="IPR050092">
    <property type="entry name" value="RNase_H"/>
</dbReference>
<dbReference type="GO" id="GO:0004523">
    <property type="term" value="F:RNA-DNA hybrid ribonuclease activity"/>
    <property type="evidence" value="ECO:0007669"/>
    <property type="project" value="UniProtKB-UniRule"/>
</dbReference>
<dbReference type="Proteomes" id="UP000038009">
    <property type="component" value="Unassembled WGS sequence"/>
</dbReference>
<dbReference type="SUPFAM" id="SSF55658">
    <property type="entry name" value="L9 N-domain-like"/>
    <property type="match status" value="1"/>
</dbReference>
<dbReference type="OMA" id="PAWMMEL"/>
<evidence type="ECO:0000256" key="6">
    <source>
        <dbReference type="ARBA" id="ARBA00017721"/>
    </source>
</evidence>
<dbReference type="InterPro" id="IPR012337">
    <property type="entry name" value="RNaseH-like_sf"/>
</dbReference>
<keyword evidence="7 12" id="KW-0540">Nuclease</keyword>
<dbReference type="PANTHER" id="PTHR10642">
    <property type="entry name" value="RIBONUCLEASE H1"/>
    <property type="match status" value="1"/>
</dbReference>
<evidence type="ECO:0000256" key="3">
    <source>
        <dbReference type="ARBA" id="ARBA00004065"/>
    </source>
</evidence>
<dbReference type="InterPro" id="IPR002156">
    <property type="entry name" value="RNaseH_domain"/>
</dbReference>
<protein>
    <recommendedName>
        <fullName evidence="6 12">ribonuclease H</fullName>
        <ecNumber evidence="5 12">3.1.26.4</ecNumber>
    </recommendedName>
</protein>
<dbReference type="CDD" id="cd09280">
    <property type="entry name" value="RNase_HI_eukaryote_like"/>
    <property type="match status" value="1"/>
</dbReference>
<dbReference type="SUPFAM" id="SSF53098">
    <property type="entry name" value="Ribonuclease H-like"/>
    <property type="match status" value="1"/>
</dbReference>
<evidence type="ECO:0000256" key="9">
    <source>
        <dbReference type="ARBA" id="ARBA00022759"/>
    </source>
</evidence>
<dbReference type="FunFam" id="3.30.420.10:FF:000202">
    <property type="entry name" value="Ribonuclease H1, putative"/>
    <property type="match status" value="1"/>
</dbReference>
<dbReference type="GO" id="GO:0043137">
    <property type="term" value="P:DNA replication, removal of RNA primer"/>
    <property type="evidence" value="ECO:0007669"/>
    <property type="project" value="TreeGrafter"/>
</dbReference>